<dbReference type="GO" id="GO:0015910">
    <property type="term" value="P:long-chain fatty acid import into peroxisome"/>
    <property type="evidence" value="ECO:0007669"/>
    <property type="project" value="TreeGrafter"/>
</dbReference>
<keyword evidence="4" id="KW-0547">Nucleotide-binding</keyword>
<keyword evidence="3" id="KW-0812">Transmembrane</keyword>
<dbReference type="OrthoDB" id="422637at2759"/>
<dbReference type="InterPro" id="IPR003439">
    <property type="entry name" value="ABC_transporter-like_ATP-bd"/>
</dbReference>
<keyword evidence="12" id="KW-1185">Reference proteome</keyword>
<dbReference type="Pfam" id="PF00005">
    <property type="entry name" value="ABC_tran"/>
    <property type="match status" value="1"/>
</dbReference>
<dbReference type="STRING" id="58919.A0A316YYQ0"/>
<dbReference type="GO" id="GO:0140359">
    <property type="term" value="F:ABC-type transporter activity"/>
    <property type="evidence" value="ECO:0007669"/>
    <property type="project" value="InterPro"/>
</dbReference>
<dbReference type="GO" id="GO:0016887">
    <property type="term" value="F:ATP hydrolysis activity"/>
    <property type="evidence" value="ECO:0007669"/>
    <property type="project" value="InterPro"/>
</dbReference>
<dbReference type="EMBL" id="KZ819310">
    <property type="protein sequence ID" value="PWN94610.1"/>
    <property type="molecule type" value="Genomic_DNA"/>
</dbReference>
<dbReference type="InterPro" id="IPR027417">
    <property type="entry name" value="P-loop_NTPase"/>
</dbReference>
<evidence type="ECO:0000256" key="8">
    <source>
        <dbReference type="SAM" id="Coils"/>
    </source>
</evidence>
<dbReference type="InterPro" id="IPR003593">
    <property type="entry name" value="AAA+_ATPase"/>
</dbReference>
<evidence type="ECO:0000256" key="4">
    <source>
        <dbReference type="ARBA" id="ARBA00022741"/>
    </source>
</evidence>
<dbReference type="Proteomes" id="UP000245946">
    <property type="component" value="Unassembled WGS sequence"/>
</dbReference>
<dbReference type="PROSITE" id="PS50893">
    <property type="entry name" value="ABC_TRANSPORTER_2"/>
    <property type="match status" value="1"/>
</dbReference>
<dbReference type="GO" id="GO:0005524">
    <property type="term" value="F:ATP binding"/>
    <property type="evidence" value="ECO:0007669"/>
    <property type="project" value="UniProtKB-KW"/>
</dbReference>
<dbReference type="PROSITE" id="PS50929">
    <property type="entry name" value="ABC_TM1F"/>
    <property type="match status" value="1"/>
</dbReference>
<evidence type="ECO:0000259" key="9">
    <source>
        <dbReference type="PROSITE" id="PS50893"/>
    </source>
</evidence>
<dbReference type="Gene3D" id="3.40.50.300">
    <property type="entry name" value="P-loop containing nucleotide triphosphate hydrolases"/>
    <property type="match status" value="1"/>
</dbReference>
<dbReference type="GeneID" id="37271127"/>
<dbReference type="Pfam" id="PF06472">
    <property type="entry name" value="ABC_membrane_2"/>
    <property type="match status" value="1"/>
</dbReference>
<evidence type="ECO:0000256" key="7">
    <source>
        <dbReference type="ARBA" id="ARBA00023136"/>
    </source>
</evidence>
<dbReference type="InterPro" id="IPR050835">
    <property type="entry name" value="ABC_transporter_sub-D"/>
</dbReference>
<dbReference type="InterPro" id="IPR036640">
    <property type="entry name" value="ABC1_TM_sf"/>
</dbReference>
<evidence type="ECO:0000256" key="5">
    <source>
        <dbReference type="ARBA" id="ARBA00022840"/>
    </source>
</evidence>
<evidence type="ECO:0000256" key="1">
    <source>
        <dbReference type="ARBA" id="ARBA00008575"/>
    </source>
</evidence>
<dbReference type="PANTHER" id="PTHR11384">
    <property type="entry name" value="ATP-BINDING CASSETTE, SUB-FAMILY D MEMBER"/>
    <property type="match status" value="1"/>
</dbReference>
<proteinExistence type="inferred from homology"/>
<name>A0A316YYQ0_9BASI</name>
<evidence type="ECO:0000259" key="10">
    <source>
        <dbReference type="PROSITE" id="PS50929"/>
    </source>
</evidence>
<dbReference type="CDD" id="cd03223">
    <property type="entry name" value="ABCD_peroxisomal_ALDP"/>
    <property type="match status" value="1"/>
</dbReference>
<accession>A0A316YYQ0</accession>
<feature type="domain" description="ABC transporter" evidence="9">
    <location>
        <begin position="516"/>
        <end position="752"/>
    </location>
</feature>
<dbReference type="GO" id="GO:0042760">
    <property type="term" value="P:very long-chain fatty acid catabolic process"/>
    <property type="evidence" value="ECO:0007669"/>
    <property type="project" value="TreeGrafter"/>
</dbReference>
<gene>
    <name evidence="11" type="ORF">FA09DRAFT_332738</name>
</gene>
<keyword evidence="2" id="KW-0813">Transport</keyword>
<dbReference type="SUPFAM" id="SSF52540">
    <property type="entry name" value="P-loop containing nucleoside triphosphate hydrolases"/>
    <property type="match status" value="1"/>
</dbReference>
<organism evidence="11 12">
    <name type="scientific">Tilletiopsis washingtonensis</name>
    <dbReference type="NCBI Taxonomy" id="58919"/>
    <lineage>
        <taxon>Eukaryota</taxon>
        <taxon>Fungi</taxon>
        <taxon>Dikarya</taxon>
        <taxon>Basidiomycota</taxon>
        <taxon>Ustilaginomycotina</taxon>
        <taxon>Exobasidiomycetes</taxon>
        <taxon>Entylomatales</taxon>
        <taxon>Entylomatales incertae sedis</taxon>
        <taxon>Tilletiopsis</taxon>
    </lineage>
</organism>
<keyword evidence="8" id="KW-0175">Coiled coil</keyword>
<protein>
    <submittedName>
        <fullName evidence="11">Putative peroxisomal half ABC transporter</fullName>
    </submittedName>
</protein>
<feature type="coiled-coil region" evidence="8">
    <location>
        <begin position="737"/>
        <end position="767"/>
    </location>
</feature>
<keyword evidence="7" id="KW-0472">Membrane</keyword>
<evidence type="ECO:0000256" key="6">
    <source>
        <dbReference type="ARBA" id="ARBA00022989"/>
    </source>
</evidence>
<dbReference type="InterPro" id="IPR017871">
    <property type="entry name" value="ABC_transporter-like_CS"/>
</dbReference>
<reference evidence="11 12" key="1">
    <citation type="journal article" date="2018" name="Mol. Biol. Evol.">
        <title>Broad Genomic Sampling Reveals a Smut Pathogenic Ancestry of the Fungal Clade Ustilaginomycotina.</title>
        <authorList>
            <person name="Kijpornyongpan T."/>
            <person name="Mondo S.J."/>
            <person name="Barry K."/>
            <person name="Sandor L."/>
            <person name="Lee J."/>
            <person name="Lipzen A."/>
            <person name="Pangilinan J."/>
            <person name="LaButti K."/>
            <person name="Hainaut M."/>
            <person name="Henrissat B."/>
            <person name="Grigoriev I.V."/>
            <person name="Spatafora J.W."/>
            <person name="Aime M.C."/>
        </authorList>
    </citation>
    <scope>NUCLEOTIDE SEQUENCE [LARGE SCALE GENOMIC DNA]</scope>
    <source>
        <strain evidence="11 12">MCA 4186</strain>
    </source>
</reference>
<dbReference type="InterPro" id="IPR011527">
    <property type="entry name" value="ABC1_TM_dom"/>
</dbReference>
<dbReference type="SMART" id="SM00382">
    <property type="entry name" value="AAA"/>
    <property type="match status" value="1"/>
</dbReference>
<keyword evidence="6" id="KW-1133">Transmembrane helix</keyword>
<dbReference type="PANTHER" id="PTHR11384:SF67">
    <property type="entry name" value="ATP-BINDING CASSETTE SUB-FAMILY D MEMBER 1"/>
    <property type="match status" value="1"/>
</dbReference>
<dbReference type="SUPFAM" id="SSF90123">
    <property type="entry name" value="ABC transporter transmembrane region"/>
    <property type="match status" value="1"/>
</dbReference>
<evidence type="ECO:0000313" key="11">
    <source>
        <dbReference type="EMBL" id="PWN94610.1"/>
    </source>
</evidence>
<dbReference type="AlphaFoldDB" id="A0A316YYQ0"/>
<evidence type="ECO:0000313" key="12">
    <source>
        <dbReference type="Proteomes" id="UP000245946"/>
    </source>
</evidence>
<evidence type="ECO:0000256" key="3">
    <source>
        <dbReference type="ARBA" id="ARBA00022692"/>
    </source>
</evidence>
<evidence type="ECO:0000256" key="2">
    <source>
        <dbReference type="ARBA" id="ARBA00022448"/>
    </source>
</evidence>
<keyword evidence="5" id="KW-0067">ATP-binding</keyword>
<dbReference type="GO" id="GO:0006635">
    <property type="term" value="P:fatty acid beta-oxidation"/>
    <property type="evidence" value="ECO:0007669"/>
    <property type="project" value="TreeGrafter"/>
</dbReference>
<dbReference type="GO" id="GO:0007031">
    <property type="term" value="P:peroxisome organization"/>
    <property type="evidence" value="ECO:0007669"/>
    <property type="project" value="TreeGrafter"/>
</dbReference>
<sequence>MANRTLRTAAPPALRRAASQVASLAPGGLFSGPLSDAQLEAALEQLYVQNADGSHDLLVPHRGRISRVPIRATRQAVFDAHWPHFKLAPPVVESSAEEQVKGDERRRVEARKVREEGGQAAAAAKKVGVNKEFFRQLRAIMRILIPNARGKEVFLLILHTGFLVLRTYLSVLVARLDGMIVRDLVTANGRGFLRGLGLWFALAVPSTYTNSMIRYLQSKLAIGFRTRLTRYAHDLYLNNKANFYRIINLDGRVESADQYITTDIARFCETLSALYSNIAKPSLDIIIFNVQLSKAIGGRGLFGLFCSYYLTGKVLRAAAPAFGKLAAIEAKLEGDFRGAHGRLITNAEEVAFYNGSAIEESILNRAFKRLVKHVGSIYRVRVAYSMTEDFVLKYAWSAAGYGLIAMPYLFPAAGAAAAAKTQSADVGVAERTEGYVGSRRLLLSVSDAGSRLMASYKDLAELAGFTSRIYVLLQVLHSLDRGQYQSLPRPADLAPGQPFYDLGDIRGTVRHGSGDVALTKVPIVAPAPGVERGGEELVKELTLRIQPGMHVLISGPNGVGKTAVARVLAELWPAFDGTLELPDAKDTIFLPQRAYLTTGSLKEQIIYPHAVPQCSKTDDELMEILQAVHLGYVVEREGGFQARKTWTDVLSGGERQRFAFARLLYHQPRFGILDETSSAVSTDVEGLMYQAAKERGITLITISHRPSLMRYHTHLLHLGGEQNTWQLEELGGDGSEALSFEDEIRELEANLKDVEQWQARVDEIKRELQPQALQAGA</sequence>
<dbReference type="PROSITE" id="PS00211">
    <property type="entry name" value="ABC_TRANSPORTER_1"/>
    <property type="match status" value="1"/>
</dbReference>
<dbReference type="GO" id="GO:0005778">
    <property type="term" value="C:peroxisomal membrane"/>
    <property type="evidence" value="ECO:0007669"/>
    <property type="project" value="TreeGrafter"/>
</dbReference>
<dbReference type="RefSeq" id="XP_025594889.1">
    <property type="nucleotide sequence ID" value="XM_025743583.1"/>
</dbReference>
<comment type="similarity">
    <text evidence="1">Belongs to the ABC transporter superfamily. ABCD family. Peroxisomal fatty acyl CoA transporter (TC 3.A.1.203) subfamily.</text>
</comment>
<feature type="domain" description="ABC transmembrane type-1" evidence="10">
    <location>
        <begin position="157"/>
        <end position="372"/>
    </location>
</feature>
<dbReference type="GO" id="GO:0005324">
    <property type="term" value="F:long-chain fatty acid transmembrane transporter activity"/>
    <property type="evidence" value="ECO:0007669"/>
    <property type="project" value="TreeGrafter"/>
</dbReference>